<dbReference type="InterPro" id="IPR058515">
    <property type="entry name" value="DUF8202"/>
</dbReference>
<evidence type="ECO:0000313" key="4">
    <source>
        <dbReference type="Proteomes" id="UP001204486"/>
    </source>
</evidence>
<reference evidence="3" key="1">
    <citation type="submission" date="2022-07" db="EMBL/GenBank/DDBJ databases">
        <title>Prevotella copri.</title>
        <authorList>
            <person name="Yang C."/>
        </authorList>
    </citation>
    <scope>NUCLEOTIDE SEQUENCE</scope>
    <source>
        <strain evidence="3">HF1476</strain>
    </source>
</reference>
<proteinExistence type="predicted"/>
<dbReference type="Proteomes" id="UP001204486">
    <property type="component" value="Unassembled WGS sequence"/>
</dbReference>
<gene>
    <name evidence="3" type="ORF">NNC55_14330</name>
</gene>
<evidence type="ECO:0000259" key="2">
    <source>
        <dbReference type="Pfam" id="PF26628"/>
    </source>
</evidence>
<dbReference type="Pfam" id="PF26628">
    <property type="entry name" value="DUF8202"/>
    <property type="match status" value="1"/>
</dbReference>
<feature type="chain" id="PRO_5043744945" evidence="1">
    <location>
        <begin position="19"/>
        <end position="526"/>
    </location>
</feature>
<name>A0AAW5ITX4_9BACT</name>
<feature type="domain" description="DUF8202" evidence="2">
    <location>
        <begin position="246"/>
        <end position="388"/>
    </location>
</feature>
<sequence length="526" mass="56650">MRKFTSLLLLGFALGSFAQTPGGVSGSELWFKTAPLNSDLQGYYRWQDFSGDSIRLMLLDSRGVKSELTLPNSSVHCFNFNPSLWLADGFRSLSAKLKHGDLSQATVIGVFAPELATIGKDMVVYALDGRKGDGAILSKDKAVRGRGVEPLDYGSASGEDLLYQSSDSLSENGFKESALRVVSYFKVSNPSTTLWGDNSNTTLFIGTPSTSGSFGTDFPTSLFGNASIRGYAPELIVFSRMLTPDERRKVESYLAVKYGITLKGSYLDSDGNLTWDMAENQAYHHRVTAVGTDTAGSLSQPLSATSYEESPVYAALKENGTYHDANPYNPSSASRLLVMGRENGNPMPDRGFTFWGDDDVALATYTSPTDSLWHVMKRTWMVKTNVPSKPDSTVARWTAQGLEVSRNGFTDNIIQEKAASGAYATTPALVGGGGAFEFTCPTSHPTFDVGFGSIGGSTCKYGFRFTNAGVVYPIINGAVSNSYIATDVDGTDISIRKEGKNIYLRVDGTGSATRTISLSDATDTDT</sequence>
<accession>A0AAW5ITX4</accession>
<evidence type="ECO:0000256" key="1">
    <source>
        <dbReference type="SAM" id="SignalP"/>
    </source>
</evidence>
<comment type="caution">
    <text evidence="3">The sequence shown here is derived from an EMBL/GenBank/DDBJ whole genome shotgun (WGS) entry which is preliminary data.</text>
</comment>
<organism evidence="3 4">
    <name type="scientific">Segatella copri</name>
    <dbReference type="NCBI Taxonomy" id="165179"/>
    <lineage>
        <taxon>Bacteria</taxon>
        <taxon>Pseudomonadati</taxon>
        <taxon>Bacteroidota</taxon>
        <taxon>Bacteroidia</taxon>
        <taxon>Bacteroidales</taxon>
        <taxon>Prevotellaceae</taxon>
        <taxon>Segatella</taxon>
    </lineage>
</organism>
<feature type="non-terminal residue" evidence="3">
    <location>
        <position position="526"/>
    </location>
</feature>
<dbReference type="EMBL" id="JANDWN010000058">
    <property type="protein sequence ID" value="MCP9601102.1"/>
    <property type="molecule type" value="Genomic_DNA"/>
</dbReference>
<dbReference type="AlphaFoldDB" id="A0AAW5ITX4"/>
<evidence type="ECO:0000313" key="3">
    <source>
        <dbReference type="EMBL" id="MCP9601102.1"/>
    </source>
</evidence>
<protein>
    <submittedName>
        <fullName evidence="3">T9SS C-terminal target domain-containing protein</fullName>
    </submittedName>
</protein>
<keyword evidence="1" id="KW-0732">Signal</keyword>
<feature type="signal peptide" evidence="1">
    <location>
        <begin position="1"/>
        <end position="18"/>
    </location>
</feature>